<feature type="transmembrane region" description="Helical" evidence="7">
    <location>
        <begin position="251"/>
        <end position="268"/>
    </location>
</feature>
<dbReference type="PANTHER" id="PTHR40074">
    <property type="entry name" value="O-ACETYLTRANSFERASE WECH"/>
    <property type="match status" value="1"/>
</dbReference>
<keyword evidence="6 7" id="KW-0472">Membrane</keyword>
<dbReference type="GO" id="GO:0016413">
    <property type="term" value="F:O-acetyltransferase activity"/>
    <property type="evidence" value="ECO:0007669"/>
    <property type="project" value="TreeGrafter"/>
</dbReference>
<feature type="transmembrane region" description="Helical" evidence="7">
    <location>
        <begin position="275"/>
        <end position="292"/>
    </location>
</feature>
<evidence type="ECO:0000256" key="4">
    <source>
        <dbReference type="ARBA" id="ARBA00022692"/>
    </source>
</evidence>
<feature type="transmembrane region" description="Helical" evidence="7">
    <location>
        <begin position="48"/>
        <end position="69"/>
    </location>
</feature>
<comment type="subcellular location">
    <subcellularLocation>
        <location evidence="1">Cell membrane</location>
        <topology evidence="1">Multi-pass membrane protein</topology>
    </subcellularLocation>
</comment>
<accession>A0A410MFC1</accession>
<feature type="transmembrane region" description="Helical" evidence="7">
    <location>
        <begin position="218"/>
        <end position="239"/>
    </location>
</feature>
<name>A0A410MFC1_9BACI</name>
<evidence type="ECO:0000313" key="9">
    <source>
        <dbReference type="EMBL" id="QAS53434.1"/>
    </source>
</evidence>
<feature type="transmembrane region" description="Helical" evidence="7">
    <location>
        <begin position="81"/>
        <end position="102"/>
    </location>
</feature>
<dbReference type="GO" id="GO:0009246">
    <property type="term" value="P:enterobacterial common antigen biosynthetic process"/>
    <property type="evidence" value="ECO:0007669"/>
    <property type="project" value="TreeGrafter"/>
</dbReference>
<keyword evidence="5 7" id="KW-1133">Transmembrane helix</keyword>
<sequence>MKRTMIDEIFFIRFIACLTVVFIHSITVTQHHYTLPDFTVESFYMFKMTLMFATPVFVMISEFLLSYSYEDRLPKSFWKKRIMYILIPYIIVAFIYSAYPLIIDARFNWGVFFDTFIAKTLLGKWHGYFVLIIFQFYALHFLLKRVFDRFHPALMIGLSLAINLFYLAMFNFQWFQQIPWIAVMLDYYKLPFLGWIFYFTIAYYAGKNIDTFLNLLKKYKYVIIGGVLLTGLVPLLMRYNKIYSIVSSKRFDIVLYTLCIFCLLYLIAQKIKKNPAFVMWISSSSYSIYLLHPLFQYNVKDLLQNAPFYTNLGVHILLLFGIGTGGPLLVSYLLNKVPFGAFIVGKFKVPKSISPEPDKLKVS</sequence>
<evidence type="ECO:0000256" key="6">
    <source>
        <dbReference type="ARBA" id="ARBA00023136"/>
    </source>
</evidence>
<dbReference type="KEGG" id="hli:HLI_15120"/>
<feature type="domain" description="Acyltransferase 3" evidence="8">
    <location>
        <begin position="11"/>
        <end position="334"/>
    </location>
</feature>
<feature type="transmembrane region" description="Helical" evidence="7">
    <location>
        <begin position="125"/>
        <end position="143"/>
    </location>
</feature>
<dbReference type="RefSeq" id="WP_128525709.1">
    <property type="nucleotide sequence ID" value="NZ_CP026118.1"/>
</dbReference>
<dbReference type="Pfam" id="PF01757">
    <property type="entry name" value="Acyl_transf_3"/>
    <property type="match status" value="1"/>
</dbReference>
<reference evidence="9 10" key="1">
    <citation type="submission" date="2018-01" db="EMBL/GenBank/DDBJ databases">
        <title>The whole genome sequencing and assembly of Halobacillus litoralis ERB031 strain.</title>
        <authorList>
            <person name="Lee S.-J."/>
            <person name="Park M.-K."/>
            <person name="Kim J.-Y."/>
            <person name="Lee Y.-J."/>
            <person name="Yi H."/>
            <person name="Bahn Y.-S."/>
            <person name="Kim J.F."/>
            <person name="Lee D.-W."/>
        </authorList>
    </citation>
    <scope>NUCLEOTIDE SEQUENCE [LARGE SCALE GENOMIC DNA]</scope>
    <source>
        <strain evidence="9 10">ERB 031</strain>
    </source>
</reference>
<feature type="transmembrane region" description="Helical" evidence="7">
    <location>
        <begin position="187"/>
        <end position="206"/>
    </location>
</feature>
<evidence type="ECO:0000259" key="8">
    <source>
        <dbReference type="Pfam" id="PF01757"/>
    </source>
</evidence>
<organism evidence="9 10">
    <name type="scientific">Halobacillus litoralis</name>
    <dbReference type="NCBI Taxonomy" id="45668"/>
    <lineage>
        <taxon>Bacteria</taxon>
        <taxon>Bacillati</taxon>
        <taxon>Bacillota</taxon>
        <taxon>Bacilli</taxon>
        <taxon>Bacillales</taxon>
        <taxon>Bacillaceae</taxon>
        <taxon>Halobacillus</taxon>
    </lineage>
</organism>
<proteinExistence type="inferred from homology"/>
<evidence type="ECO:0000313" key="10">
    <source>
        <dbReference type="Proteomes" id="UP000287756"/>
    </source>
</evidence>
<dbReference type="AlphaFoldDB" id="A0A410MFC1"/>
<comment type="similarity">
    <text evidence="2">Belongs to the acyltransferase 3 family.</text>
</comment>
<evidence type="ECO:0000256" key="2">
    <source>
        <dbReference type="ARBA" id="ARBA00007400"/>
    </source>
</evidence>
<dbReference type="EMBL" id="CP026118">
    <property type="protein sequence ID" value="QAS53434.1"/>
    <property type="molecule type" value="Genomic_DNA"/>
</dbReference>
<feature type="transmembrane region" description="Helical" evidence="7">
    <location>
        <begin position="155"/>
        <end position="175"/>
    </location>
</feature>
<evidence type="ECO:0000256" key="3">
    <source>
        <dbReference type="ARBA" id="ARBA00022475"/>
    </source>
</evidence>
<protein>
    <recommendedName>
        <fullName evidence="8">Acyltransferase 3 domain-containing protein</fullName>
    </recommendedName>
</protein>
<dbReference type="OrthoDB" id="65129at2"/>
<feature type="transmembrane region" description="Helical" evidence="7">
    <location>
        <begin position="312"/>
        <end position="334"/>
    </location>
</feature>
<keyword evidence="4 7" id="KW-0812">Transmembrane</keyword>
<gene>
    <name evidence="9" type="ORF">HLI_15120</name>
</gene>
<keyword evidence="3" id="KW-1003">Cell membrane</keyword>
<dbReference type="PANTHER" id="PTHR40074:SF2">
    <property type="entry name" value="O-ACETYLTRANSFERASE WECH"/>
    <property type="match status" value="1"/>
</dbReference>
<dbReference type="GO" id="GO:0005886">
    <property type="term" value="C:plasma membrane"/>
    <property type="evidence" value="ECO:0007669"/>
    <property type="project" value="UniProtKB-SubCell"/>
</dbReference>
<dbReference type="Proteomes" id="UP000287756">
    <property type="component" value="Chromosome"/>
</dbReference>
<dbReference type="InterPro" id="IPR002656">
    <property type="entry name" value="Acyl_transf_3_dom"/>
</dbReference>
<feature type="transmembrane region" description="Helical" evidence="7">
    <location>
        <begin position="9"/>
        <end position="28"/>
    </location>
</feature>
<evidence type="ECO:0000256" key="5">
    <source>
        <dbReference type="ARBA" id="ARBA00022989"/>
    </source>
</evidence>
<evidence type="ECO:0000256" key="7">
    <source>
        <dbReference type="SAM" id="Phobius"/>
    </source>
</evidence>
<evidence type="ECO:0000256" key="1">
    <source>
        <dbReference type="ARBA" id="ARBA00004651"/>
    </source>
</evidence>